<dbReference type="PANTHER" id="PTHR47891">
    <property type="entry name" value="TRANSPORTER-RELATED"/>
    <property type="match status" value="1"/>
</dbReference>
<accession>A0A448V3E0</accession>
<dbReference type="InterPro" id="IPR002523">
    <property type="entry name" value="MgTranspt_CorA/ZnTranspt_ZntB"/>
</dbReference>
<dbReference type="GO" id="GO:0046873">
    <property type="term" value="F:metal ion transmembrane transporter activity"/>
    <property type="evidence" value="ECO:0007669"/>
    <property type="project" value="InterPro"/>
</dbReference>
<dbReference type="Proteomes" id="UP000269544">
    <property type="component" value="Chromosome"/>
</dbReference>
<dbReference type="OrthoDB" id="9803416at2"/>
<dbReference type="CDD" id="cd12827">
    <property type="entry name" value="EcCorA_ZntB-like_u2"/>
    <property type="match status" value="1"/>
</dbReference>
<dbReference type="RefSeq" id="WP_126466214.1">
    <property type="nucleotide sequence ID" value="NZ_LR134523.1"/>
</dbReference>
<organism evidence="7 8">
    <name type="scientific">Aedoeadaptatus ivorii</name>
    <dbReference type="NCBI Taxonomy" id="54006"/>
    <lineage>
        <taxon>Bacteria</taxon>
        <taxon>Bacillati</taxon>
        <taxon>Bacillota</taxon>
        <taxon>Tissierellia</taxon>
        <taxon>Tissierellales</taxon>
        <taxon>Peptoniphilaceae</taxon>
        <taxon>Aedoeadaptatus</taxon>
    </lineage>
</organism>
<dbReference type="InterPro" id="IPR045863">
    <property type="entry name" value="CorA_TM1_TM2"/>
</dbReference>
<dbReference type="Pfam" id="PF01544">
    <property type="entry name" value="CorA"/>
    <property type="match status" value="1"/>
</dbReference>
<dbReference type="EMBL" id="LR134523">
    <property type="protein sequence ID" value="VEJ36319.1"/>
    <property type="molecule type" value="Genomic_DNA"/>
</dbReference>
<evidence type="ECO:0000256" key="3">
    <source>
        <dbReference type="ARBA" id="ARBA00022692"/>
    </source>
</evidence>
<comment type="similarity">
    <text evidence="2">Belongs to the CorA metal ion transporter (MIT) (TC 1.A.35) family.</text>
</comment>
<feature type="transmembrane region" description="Helical" evidence="6">
    <location>
        <begin position="256"/>
        <end position="275"/>
    </location>
</feature>
<evidence type="ECO:0000256" key="6">
    <source>
        <dbReference type="SAM" id="Phobius"/>
    </source>
</evidence>
<evidence type="ECO:0000256" key="4">
    <source>
        <dbReference type="ARBA" id="ARBA00022989"/>
    </source>
</evidence>
<keyword evidence="8" id="KW-1185">Reference proteome</keyword>
<dbReference type="Gene3D" id="1.20.58.340">
    <property type="entry name" value="Magnesium transport protein CorA, transmembrane region"/>
    <property type="match status" value="2"/>
</dbReference>
<keyword evidence="4 6" id="KW-1133">Transmembrane helix</keyword>
<keyword evidence="5 6" id="KW-0472">Membrane</keyword>
<dbReference type="GO" id="GO:0016020">
    <property type="term" value="C:membrane"/>
    <property type="evidence" value="ECO:0007669"/>
    <property type="project" value="UniProtKB-SubCell"/>
</dbReference>
<dbReference type="SUPFAM" id="SSF143865">
    <property type="entry name" value="CorA soluble domain-like"/>
    <property type="match status" value="1"/>
</dbReference>
<feature type="transmembrane region" description="Helical" evidence="6">
    <location>
        <begin position="287"/>
        <end position="306"/>
    </location>
</feature>
<proteinExistence type="inferred from homology"/>
<dbReference type="InterPro" id="IPR047199">
    <property type="entry name" value="CorA-like"/>
</dbReference>
<protein>
    <submittedName>
        <fullName evidence="7">Magnesium transport protein CorA</fullName>
    </submittedName>
</protein>
<dbReference type="SUPFAM" id="SSF144083">
    <property type="entry name" value="Magnesium transport protein CorA, transmembrane region"/>
    <property type="match status" value="1"/>
</dbReference>
<gene>
    <name evidence="7" type="primary">corA</name>
    <name evidence="7" type="ORF">NCTC13079_01524</name>
</gene>
<name>A0A448V3E0_9FIRM</name>
<reference evidence="7 8" key="1">
    <citation type="submission" date="2018-12" db="EMBL/GenBank/DDBJ databases">
        <authorList>
            <consortium name="Pathogen Informatics"/>
        </authorList>
    </citation>
    <scope>NUCLEOTIDE SEQUENCE [LARGE SCALE GENOMIC DNA]</scope>
    <source>
        <strain evidence="7 8">NCTC13079</strain>
    </source>
</reference>
<evidence type="ECO:0000256" key="5">
    <source>
        <dbReference type="ARBA" id="ARBA00023136"/>
    </source>
</evidence>
<dbReference type="InterPro" id="IPR045861">
    <property type="entry name" value="CorA_cytoplasmic_dom"/>
</dbReference>
<evidence type="ECO:0000313" key="8">
    <source>
        <dbReference type="Proteomes" id="UP000269544"/>
    </source>
</evidence>
<dbReference type="KEGG" id="piv:NCTC13079_01524"/>
<dbReference type="PANTHER" id="PTHR47891:SF2">
    <property type="entry name" value="MAGNESIUM AND COBALT TRANSPORTER"/>
    <property type="match status" value="1"/>
</dbReference>
<dbReference type="AlphaFoldDB" id="A0A448V3E0"/>
<comment type="subcellular location">
    <subcellularLocation>
        <location evidence="1">Membrane</location>
        <topology evidence="1">Multi-pass membrane protein</topology>
    </subcellularLocation>
</comment>
<keyword evidence="3 6" id="KW-0812">Transmembrane</keyword>
<sequence>MKRLYTCKDRGYREAQEGQEAFWIELRSPDEREIKEITRAYELPRDYLTGVADPYEVPRNEGEDDPKPDLFILRYPIKNTDGSYDTRPVALILTKKAVITVHYDGSDFFRAFKEGKGPKLSKENTSPVEDMIINFAYYISKSYVAAIREINEEIMGLEQDIKRSTKSGYIEKNIILSRSLIQFKSATRENEPVLEAIFRLRRLDEDPDHDELLHDVQVESKQARLMAEDASQVMEKLGDLYSNVINNNLNEVMKTLTSITILMTVPTIVGGYWGMNTELPIQKAPFAFWWLILLSVVVILLLTWYLKKKDYL</sequence>
<evidence type="ECO:0000256" key="2">
    <source>
        <dbReference type="ARBA" id="ARBA00009765"/>
    </source>
</evidence>
<dbReference type="Gene3D" id="3.30.460.20">
    <property type="entry name" value="CorA soluble domain-like"/>
    <property type="match status" value="1"/>
</dbReference>
<evidence type="ECO:0000256" key="1">
    <source>
        <dbReference type="ARBA" id="ARBA00004141"/>
    </source>
</evidence>
<evidence type="ECO:0000313" key="7">
    <source>
        <dbReference type="EMBL" id="VEJ36319.1"/>
    </source>
</evidence>